<organism evidence="1 2">
    <name type="scientific">Meridianimarinicoccus roseus</name>
    <dbReference type="NCBI Taxonomy" id="2072018"/>
    <lineage>
        <taxon>Bacteria</taxon>
        <taxon>Pseudomonadati</taxon>
        <taxon>Pseudomonadota</taxon>
        <taxon>Alphaproteobacteria</taxon>
        <taxon>Rhodobacterales</taxon>
        <taxon>Paracoccaceae</taxon>
        <taxon>Meridianimarinicoccus</taxon>
    </lineage>
</organism>
<dbReference type="RefSeq" id="WP_109810127.1">
    <property type="nucleotide sequence ID" value="NZ_QGKU01000007.1"/>
</dbReference>
<protein>
    <recommendedName>
        <fullName evidence="3">ParD-like antitoxin of type II ParDE toxin-antitoxin system</fullName>
    </recommendedName>
</protein>
<dbReference type="Pfam" id="PF11903">
    <property type="entry name" value="ParD_like"/>
    <property type="match status" value="1"/>
</dbReference>
<dbReference type="AlphaFoldDB" id="A0A2V2LF55"/>
<dbReference type="InterPro" id="IPR021831">
    <property type="entry name" value="ParD-like"/>
</dbReference>
<gene>
    <name evidence="1" type="ORF">DKT77_02255</name>
</gene>
<accession>A0A2V2LF55</accession>
<evidence type="ECO:0000313" key="2">
    <source>
        <dbReference type="Proteomes" id="UP000245680"/>
    </source>
</evidence>
<dbReference type="EMBL" id="QGKU01000007">
    <property type="protein sequence ID" value="PWR04258.1"/>
    <property type="molecule type" value="Genomic_DNA"/>
</dbReference>
<proteinExistence type="predicted"/>
<reference evidence="1 2" key="1">
    <citation type="submission" date="2018-05" db="EMBL/GenBank/DDBJ databases">
        <title>Rhodobacteraceae gen. nov., sp. nov. isolated from sea water.</title>
        <authorList>
            <person name="Ren Y."/>
        </authorList>
    </citation>
    <scope>NUCLEOTIDE SEQUENCE [LARGE SCALE GENOMIC DNA]</scope>
    <source>
        <strain evidence="1 2">TG-679</strain>
    </source>
</reference>
<dbReference type="Proteomes" id="UP000245680">
    <property type="component" value="Unassembled WGS sequence"/>
</dbReference>
<sequence>MAQSVKLSDDIMALVRREAELRSRSVAGQISHWLKLGRAIETSGAYDHARVTAALEGRLDTKDLHDGEDAAWLEGFTEKMMQPSDKEREFFAERQQLGLGVGLDPGGNLVYASASDRE</sequence>
<dbReference type="OrthoDB" id="5422561at2"/>
<comment type="caution">
    <text evidence="1">The sequence shown here is derived from an EMBL/GenBank/DDBJ whole genome shotgun (WGS) entry which is preliminary data.</text>
</comment>
<evidence type="ECO:0008006" key="3">
    <source>
        <dbReference type="Google" id="ProtNLM"/>
    </source>
</evidence>
<evidence type="ECO:0000313" key="1">
    <source>
        <dbReference type="EMBL" id="PWR04258.1"/>
    </source>
</evidence>
<name>A0A2V2LF55_9RHOB</name>
<keyword evidence="2" id="KW-1185">Reference proteome</keyword>